<organism evidence="1 2">
    <name type="scientific">Lysinibacillus pakistanensis</name>
    <dbReference type="NCBI Taxonomy" id="759811"/>
    <lineage>
        <taxon>Bacteria</taxon>
        <taxon>Bacillati</taxon>
        <taxon>Bacillota</taxon>
        <taxon>Bacilli</taxon>
        <taxon>Bacillales</taxon>
        <taxon>Bacillaceae</taxon>
        <taxon>Lysinibacillus</taxon>
    </lineage>
</organism>
<dbReference type="EMBL" id="CP126101">
    <property type="protein sequence ID" value="WHY53853.1"/>
    <property type="molecule type" value="Genomic_DNA"/>
</dbReference>
<dbReference type="RefSeq" id="WP_283872327.1">
    <property type="nucleotide sequence ID" value="NZ_CP126101.1"/>
</dbReference>
<protein>
    <submittedName>
        <fullName evidence="1">DUF6148 family protein</fullName>
    </submittedName>
</protein>
<evidence type="ECO:0000313" key="2">
    <source>
        <dbReference type="Proteomes" id="UP001178322"/>
    </source>
</evidence>
<accession>A0AAX3X474</accession>
<reference evidence="1" key="1">
    <citation type="submission" date="2023-05" db="EMBL/GenBank/DDBJ databases">
        <title>Comparative genomics of Bacillaceae isolates and their secondary metabolite potential.</title>
        <authorList>
            <person name="Song L."/>
            <person name="Nielsen L.J."/>
            <person name="Mohite O."/>
            <person name="Xu X."/>
            <person name="Weber T."/>
            <person name="Kovacs A.T."/>
        </authorList>
    </citation>
    <scope>NUCLEOTIDE SEQUENCE</scope>
    <source>
        <strain evidence="1">LY1</strain>
    </source>
</reference>
<sequence>MITLEIAQQHLDSWLDAELKVSKKGQSYSLGSRTLTYANLSEIRKQIDYWSSKVAVCKIEESGKTVRRAKRFVPRDL</sequence>
<name>A0AAX3X474_9BACI</name>
<dbReference type="Pfam" id="PF19645">
    <property type="entry name" value="DUF6148"/>
    <property type="match status" value="1"/>
</dbReference>
<dbReference type="InterPro" id="IPR046146">
    <property type="entry name" value="DUF6148"/>
</dbReference>
<dbReference type="Proteomes" id="UP001178322">
    <property type="component" value="Chromosome"/>
</dbReference>
<proteinExistence type="predicted"/>
<dbReference type="AlphaFoldDB" id="A0AAX3X474"/>
<evidence type="ECO:0000313" key="1">
    <source>
        <dbReference type="EMBL" id="WHY53853.1"/>
    </source>
</evidence>
<gene>
    <name evidence="1" type="ORF">QNH24_11635</name>
</gene>